<evidence type="ECO:0000256" key="2">
    <source>
        <dbReference type="ARBA" id="ARBA00005383"/>
    </source>
</evidence>
<keyword evidence="3" id="KW-0808">Transferase</keyword>
<dbReference type="InterPro" id="IPR013083">
    <property type="entry name" value="Znf_RING/FYVE/PHD"/>
</dbReference>
<accession>A0A9N8UYV1</accession>
<dbReference type="InterPro" id="IPR023321">
    <property type="entry name" value="PINIT"/>
</dbReference>
<dbReference type="AlphaFoldDB" id="A0A9N8UYV1"/>
<dbReference type="Gene3D" id="3.30.40.10">
    <property type="entry name" value="Zinc/RING finger domain, C3HC4 (zinc finger)"/>
    <property type="match status" value="1"/>
</dbReference>
<keyword evidence="13" id="KW-1185">Reference proteome</keyword>
<name>A0A9N8UYV1_9GLOM</name>
<evidence type="ECO:0000256" key="6">
    <source>
        <dbReference type="ARBA" id="ARBA00022786"/>
    </source>
</evidence>
<dbReference type="GO" id="GO:0000785">
    <property type="term" value="C:chromatin"/>
    <property type="evidence" value="ECO:0007669"/>
    <property type="project" value="TreeGrafter"/>
</dbReference>
<evidence type="ECO:0000256" key="5">
    <source>
        <dbReference type="ARBA" id="ARBA00022771"/>
    </source>
</evidence>
<evidence type="ECO:0000256" key="1">
    <source>
        <dbReference type="ARBA" id="ARBA00004718"/>
    </source>
</evidence>
<dbReference type="OrthoDB" id="28127at2759"/>
<sequence length="508" mass="58176">MVDIAKYEKALKSVDQFLVKDLIATNRALNSFQSASLRTSIAKKIELRNLLVKYMNIVKQSNNYRKINEMSDIVLSKGSGLEQQSSSNRRHLLSNSSSSTMRNDLNRGSGMTHDGARNIQFKSSPFYSITEKISESKLLTAVAEGTRNTAYINFRLTEDQVQKILQSRNGNNKTLQIRLFSCAETNSQSPCLIEFPQMCEIHVNDETLIANTRGIKKMIGSVHPIDVTVLCKISSNHENRIKFIYANTAKRYLILLQLVEKVSVESIVEKVKNGRFVSKEEVLRNWRHSAEDDIVLGSSTISLKDPLGYTRIKIPCKSSRCSHIQCFDAYLFFQMNEQVPTWTCPVCNSIIDSWEDIVVDGYFTDILKNTPEDQDSVSIDPNGIWHIPMKRVTEEKKFYPVVKKSRIDFSKHDVFIIDSSEDEEPVKQKKYKKIYEDNKEIIDLTCSDEEEPSHTFKNNNNHHNKDNSRNKAVGVSPSFYYDNPETSYSHGSLGGDYEYYMKDFEGYS</sequence>
<feature type="region of interest" description="Disordered" evidence="9">
    <location>
        <begin position="449"/>
        <end position="478"/>
    </location>
</feature>
<dbReference type="Proteomes" id="UP000789706">
    <property type="component" value="Unassembled WGS sequence"/>
</dbReference>
<dbReference type="Pfam" id="PF02891">
    <property type="entry name" value="zf-MIZ"/>
    <property type="match status" value="1"/>
</dbReference>
<dbReference type="GO" id="GO:0016925">
    <property type="term" value="P:protein sumoylation"/>
    <property type="evidence" value="ECO:0007669"/>
    <property type="project" value="TreeGrafter"/>
</dbReference>
<evidence type="ECO:0000259" key="10">
    <source>
        <dbReference type="PROSITE" id="PS51044"/>
    </source>
</evidence>
<protein>
    <submittedName>
        <fullName evidence="12">11713_t:CDS:1</fullName>
    </submittedName>
</protein>
<dbReference type="InterPro" id="IPR004181">
    <property type="entry name" value="Znf_MIZ"/>
</dbReference>
<feature type="region of interest" description="Disordered" evidence="9">
    <location>
        <begin position="79"/>
        <end position="114"/>
    </location>
</feature>
<proteinExistence type="inferred from homology"/>
<dbReference type="Pfam" id="PF14324">
    <property type="entry name" value="PINIT"/>
    <property type="match status" value="1"/>
</dbReference>
<feature type="domain" description="SP-RING-type" evidence="10">
    <location>
        <begin position="290"/>
        <end position="372"/>
    </location>
</feature>
<reference evidence="12" key="1">
    <citation type="submission" date="2021-06" db="EMBL/GenBank/DDBJ databases">
        <authorList>
            <person name="Kallberg Y."/>
            <person name="Tangrot J."/>
            <person name="Rosling A."/>
        </authorList>
    </citation>
    <scope>NUCLEOTIDE SEQUENCE</scope>
    <source>
        <strain evidence="12">AZ414A</strain>
    </source>
</reference>
<keyword evidence="4" id="KW-0479">Metal-binding</keyword>
<evidence type="ECO:0000256" key="9">
    <source>
        <dbReference type="SAM" id="MobiDB-lite"/>
    </source>
</evidence>
<gene>
    <name evidence="12" type="ORF">DEBURN_LOCUS1079</name>
</gene>
<evidence type="ECO:0000313" key="12">
    <source>
        <dbReference type="EMBL" id="CAG8436902.1"/>
    </source>
</evidence>
<dbReference type="Gene3D" id="2.60.120.780">
    <property type="entry name" value="PINIT domain"/>
    <property type="match status" value="1"/>
</dbReference>
<comment type="similarity">
    <text evidence="2">Belongs to the PIAS family.</text>
</comment>
<dbReference type="GO" id="GO:0061665">
    <property type="term" value="F:SUMO ligase activity"/>
    <property type="evidence" value="ECO:0007669"/>
    <property type="project" value="TreeGrafter"/>
</dbReference>
<evidence type="ECO:0000256" key="8">
    <source>
        <dbReference type="PROSITE-ProRule" id="PRU00452"/>
    </source>
</evidence>
<dbReference type="InterPro" id="IPR038654">
    <property type="entry name" value="PINIT_sf"/>
</dbReference>
<evidence type="ECO:0000313" key="13">
    <source>
        <dbReference type="Proteomes" id="UP000789706"/>
    </source>
</evidence>
<comment type="caution">
    <text evidence="12">The sequence shown here is derived from an EMBL/GenBank/DDBJ whole genome shotgun (WGS) entry which is preliminary data.</text>
</comment>
<feature type="domain" description="PINIT" evidence="11">
    <location>
        <begin position="104"/>
        <end position="262"/>
    </location>
</feature>
<organism evidence="12 13">
    <name type="scientific">Diversispora eburnea</name>
    <dbReference type="NCBI Taxonomy" id="1213867"/>
    <lineage>
        <taxon>Eukaryota</taxon>
        <taxon>Fungi</taxon>
        <taxon>Fungi incertae sedis</taxon>
        <taxon>Mucoromycota</taxon>
        <taxon>Glomeromycotina</taxon>
        <taxon>Glomeromycetes</taxon>
        <taxon>Diversisporales</taxon>
        <taxon>Diversisporaceae</taxon>
        <taxon>Diversispora</taxon>
    </lineage>
</organism>
<evidence type="ECO:0000256" key="4">
    <source>
        <dbReference type="ARBA" id="ARBA00022723"/>
    </source>
</evidence>
<evidence type="ECO:0000256" key="7">
    <source>
        <dbReference type="ARBA" id="ARBA00022833"/>
    </source>
</evidence>
<comment type="pathway">
    <text evidence="1">Protein modification; protein sumoylation.</text>
</comment>
<dbReference type="EMBL" id="CAJVPK010000042">
    <property type="protein sequence ID" value="CAG8436902.1"/>
    <property type="molecule type" value="Genomic_DNA"/>
</dbReference>
<dbReference type="PROSITE" id="PS51466">
    <property type="entry name" value="PINIT"/>
    <property type="match status" value="1"/>
</dbReference>
<dbReference type="GO" id="GO:0008270">
    <property type="term" value="F:zinc ion binding"/>
    <property type="evidence" value="ECO:0007669"/>
    <property type="project" value="UniProtKB-KW"/>
</dbReference>
<evidence type="ECO:0000259" key="11">
    <source>
        <dbReference type="PROSITE" id="PS51466"/>
    </source>
</evidence>
<dbReference type="PANTHER" id="PTHR10782">
    <property type="entry name" value="ZINC FINGER MIZ DOMAIN-CONTAINING PROTEIN"/>
    <property type="match status" value="1"/>
</dbReference>
<dbReference type="PANTHER" id="PTHR10782:SF4">
    <property type="entry name" value="TONALLI, ISOFORM E"/>
    <property type="match status" value="1"/>
</dbReference>
<keyword evidence="5 8" id="KW-0863">Zinc-finger</keyword>
<dbReference type="PROSITE" id="PS51044">
    <property type="entry name" value="ZF_SP_RING"/>
    <property type="match status" value="1"/>
</dbReference>
<keyword evidence="7" id="KW-0862">Zinc</keyword>
<evidence type="ECO:0000256" key="3">
    <source>
        <dbReference type="ARBA" id="ARBA00022679"/>
    </source>
</evidence>
<keyword evidence="6" id="KW-0833">Ubl conjugation pathway</keyword>